<dbReference type="Proteomes" id="UP001159363">
    <property type="component" value="Chromosome 8"/>
</dbReference>
<evidence type="ECO:0000313" key="1">
    <source>
        <dbReference type="EMBL" id="KAJ8875922.1"/>
    </source>
</evidence>
<comment type="caution">
    <text evidence="1">The sequence shown here is derived from an EMBL/GenBank/DDBJ whole genome shotgun (WGS) entry which is preliminary data.</text>
</comment>
<dbReference type="EMBL" id="JARBHB010000009">
    <property type="protein sequence ID" value="KAJ8875922.1"/>
    <property type="molecule type" value="Genomic_DNA"/>
</dbReference>
<dbReference type="PANTHER" id="PTHR37162">
    <property type="entry name" value="HAT FAMILY DIMERISATION DOMAINCONTAINING PROTEIN-RELATED"/>
    <property type="match status" value="1"/>
</dbReference>
<gene>
    <name evidence="1" type="ORF">PR048_023830</name>
</gene>
<protein>
    <submittedName>
        <fullName evidence="1">Uncharacterized protein</fullName>
    </submittedName>
</protein>
<organism evidence="1 2">
    <name type="scientific">Dryococelus australis</name>
    <dbReference type="NCBI Taxonomy" id="614101"/>
    <lineage>
        <taxon>Eukaryota</taxon>
        <taxon>Metazoa</taxon>
        <taxon>Ecdysozoa</taxon>
        <taxon>Arthropoda</taxon>
        <taxon>Hexapoda</taxon>
        <taxon>Insecta</taxon>
        <taxon>Pterygota</taxon>
        <taxon>Neoptera</taxon>
        <taxon>Polyneoptera</taxon>
        <taxon>Phasmatodea</taxon>
        <taxon>Verophasmatodea</taxon>
        <taxon>Anareolatae</taxon>
        <taxon>Phasmatidae</taxon>
        <taxon>Eurycanthinae</taxon>
        <taxon>Dryococelus</taxon>
    </lineage>
</organism>
<dbReference type="PANTHER" id="PTHR37162:SF10">
    <property type="entry name" value="DUF4371 DOMAIN-CONTAINING PROTEIN"/>
    <property type="match status" value="1"/>
</dbReference>
<evidence type="ECO:0000313" key="2">
    <source>
        <dbReference type="Proteomes" id="UP001159363"/>
    </source>
</evidence>
<proteinExistence type="predicted"/>
<keyword evidence="2" id="KW-1185">Reference proteome</keyword>
<sequence>MVGKMTVDGTLVVKKHQDFLKMQVATKPITSRFQSDITGPMTKAEVLFTTFLVEHNLPLAVSDHVGPLLKVMCPDSKIIHKYSCKRIKTTAIVEACTESSEEEVVMNVSGTAFSIVTYGSHHAGEETLYPIVVTSYRPDLGKIVSEALAVPVCKMSNTGENIFKLLNEELKKKRPLVE</sequence>
<name>A0ABQ9GV71_9NEOP</name>
<reference evidence="1 2" key="1">
    <citation type="submission" date="2023-02" db="EMBL/GenBank/DDBJ databases">
        <title>LHISI_Scaffold_Assembly.</title>
        <authorList>
            <person name="Stuart O.P."/>
            <person name="Cleave R."/>
            <person name="Magrath M.J.L."/>
            <person name="Mikheyev A.S."/>
        </authorList>
    </citation>
    <scope>NUCLEOTIDE SEQUENCE [LARGE SCALE GENOMIC DNA]</scope>
    <source>
        <strain evidence="1">Daus_M_001</strain>
        <tissue evidence="1">Leg muscle</tissue>
    </source>
</reference>
<accession>A0ABQ9GV71</accession>